<dbReference type="EMBL" id="CP109965">
    <property type="protein sequence ID" value="WAJ70508.1"/>
    <property type="molecule type" value="Genomic_DNA"/>
</dbReference>
<feature type="domain" description="Bacterial Ig-like" evidence="2">
    <location>
        <begin position="3179"/>
        <end position="3252"/>
    </location>
</feature>
<feature type="domain" description="Bacterial Ig-like" evidence="2">
    <location>
        <begin position="864"/>
        <end position="945"/>
    </location>
</feature>
<feature type="domain" description="Bacterial Ig-like" evidence="2">
    <location>
        <begin position="1977"/>
        <end position="2054"/>
    </location>
</feature>
<dbReference type="InterPro" id="IPR044016">
    <property type="entry name" value="Big_13"/>
</dbReference>
<reference evidence="3" key="1">
    <citation type="submission" date="2022-10" db="EMBL/GenBank/DDBJ databases">
        <title>Catenovulum adriacola sp. nov. isolated in the Harbour of Susak.</title>
        <authorList>
            <person name="Schoch T."/>
            <person name="Reich S.J."/>
            <person name="Stoeferle S."/>
            <person name="Flaiz M."/>
            <person name="Kazda M."/>
            <person name="Riedel C.U."/>
            <person name="Duerre P."/>
        </authorList>
    </citation>
    <scope>NUCLEOTIDE SEQUENCE</scope>
    <source>
        <strain evidence="3">TS8</strain>
    </source>
</reference>
<feature type="region of interest" description="Disordered" evidence="1">
    <location>
        <begin position="274"/>
        <end position="298"/>
    </location>
</feature>
<feature type="domain" description="Bacterial Ig-like" evidence="2">
    <location>
        <begin position="773"/>
        <end position="851"/>
    </location>
</feature>
<feature type="domain" description="Bacterial Ig-like" evidence="2">
    <location>
        <begin position="400"/>
        <end position="474"/>
    </location>
</feature>
<feature type="domain" description="Bacterial Ig-like" evidence="2">
    <location>
        <begin position="1514"/>
        <end position="1595"/>
    </location>
</feature>
<proteinExistence type="predicted"/>
<feature type="domain" description="Bacterial Ig-like" evidence="2">
    <location>
        <begin position="2993"/>
        <end position="3074"/>
    </location>
</feature>
<dbReference type="Pfam" id="PF19077">
    <property type="entry name" value="Big_13"/>
    <property type="match status" value="35"/>
</dbReference>
<feature type="domain" description="Bacterial Ig-like" evidence="2">
    <location>
        <begin position="213"/>
        <end position="296"/>
    </location>
</feature>
<name>A0ABY7AMR0_9ALTE</name>
<feature type="domain" description="Bacterial Ig-like" evidence="2">
    <location>
        <begin position="493"/>
        <end position="570"/>
    </location>
</feature>
<feature type="domain" description="Bacterial Ig-like" evidence="2">
    <location>
        <begin position="3084"/>
        <end position="3168"/>
    </location>
</feature>
<feature type="domain" description="Bacterial Ig-like" evidence="2">
    <location>
        <begin position="2067"/>
        <end position="2147"/>
    </location>
</feature>
<feature type="domain" description="Bacterial Ig-like" evidence="2">
    <location>
        <begin position="3272"/>
        <end position="3353"/>
    </location>
</feature>
<protein>
    <submittedName>
        <fullName evidence="3">Ig-like domain-containing protein</fullName>
    </submittedName>
</protein>
<feature type="domain" description="Bacterial Ig-like" evidence="2">
    <location>
        <begin position="2162"/>
        <end position="2243"/>
    </location>
</feature>
<feature type="domain" description="Bacterial Ig-like" evidence="2">
    <location>
        <begin position="2346"/>
        <end position="2421"/>
    </location>
</feature>
<organism evidence="3 4">
    <name type="scientific">Catenovulum adriaticum</name>
    <dbReference type="NCBI Taxonomy" id="2984846"/>
    <lineage>
        <taxon>Bacteria</taxon>
        <taxon>Pseudomonadati</taxon>
        <taxon>Pseudomonadota</taxon>
        <taxon>Gammaproteobacteria</taxon>
        <taxon>Alteromonadales</taxon>
        <taxon>Alteromonadaceae</taxon>
        <taxon>Catenovulum</taxon>
    </lineage>
</organism>
<feature type="domain" description="Bacterial Ig-like" evidence="2">
    <location>
        <begin position="2440"/>
        <end position="2519"/>
    </location>
</feature>
<gene>
    <name evidence="3" type="ORF">OLW01_01425</name>
</gene>
<feature type="domain" description="Bacterial Ig-like" evidence="2">
    <location>
        <begin position="959"/>
        <end position="1037"/>
    </location>
</feature>
<feature type="domain" description="Bacterial Ig-like" evidence="2">
    <location>
        <begin position="1702"/>
        <end position="1773"/>
    </location>
</feature>
<feature type="domain" description="Bacterial Ig-like" evidence="2">
    <location>
        <begin position="1327"/>
        <end position="1402"/>
    </location>
</feature>
<keyword evidence="4" id="KW-1185">Reference proteome</keyword>
<feature type="domain" description="Bacterial Ig-like" evidence="2">
    <location>
        <begin position="2255"/>
        <end position="2334"/>
    </location>
</feature>
<feature type="domain" description="Bacterial Ig-like" evidence="2">
    <location>
        <begin position="2624"/>
        <end position="2701"/>
    </location>
</feature>
<feature type="domain" description="Bacterial Ig-like" evidence="2">
    <location>
        <begin position="1142"/>
        <end position="1213"/>
    </location>
</feature>
<sequence>MNEVIAVVVEIQGDCFVQGAGGELTSLEAGSQIVQGETLITYQNSFITLNFGEDQITIPENQIIEITPNLSTAAIIERLESQVDESSIDETFSWLEQLPYQNDENSENVPQQQDDATDEQGVDDFLTALSGDGDILSQLEATAAGGQANGGGGGVSFVRLLRIAQTTEPLSFQFNADNDQTTPLQQNFANDTAAITDIQVEDLSFNIDPLGDINNPTPTITGSSTAEAGSQVSISIIDSDGQTQVLTTEVDENGNWSVEADTDLPEGEFSVDGSIESNNGNVATNDGDTETGTIDTTPPIVTVNEIGEINDQSPIISGSSDLDAETLVTVVINDSAGATQQLTAETDGDGNWSVEVGVLPEGEFSYTVSVSDPAGNITQISGSGEVDLTAPVISIDEIGVINDATPLIIGASDAASGSVVDITVTDSLGTEQNTTTEVQADGSWQVEMGNELSEGDFTVSASVSDLAGNQANAQQNGTLSLAAPELTINEIPVTNDLTPSVSGTSDAGQGTSINIEVTDGAGNIQNVTAEVDENGGWSVEVAEELSEGEFTIEVNVTENGVTTTLSETGEIDVTPPVMSMDEIGSINEQQPTLTGSSNLPPASLITIVVTDSQGNEQTLSAEVDQQGLWQVEVPAAISEGEFSVGLSAADSAGNTGTAQAQGEIDLTAPELSVTELGTINNNQPTVSGTSNATVGSEIQISVIDSEGQTQSIDALVTGDGSWSAQLPSAVADGEVEISAQLSDEAGNQSSQNITFSVDTQAPGISINPLGENNDNTPQISGISDEVQGSEISVTITDVNGDSQTQAATVDEDGNWSVEADQALAEGPYSVNASVTDSAGNTGTAQAQGEIDLTAPELSVTELGTINNNQPTVSGTSNATVGSEIQISVIDSEGQTQSIDALVTGDGSWSAQLPSAVADGEVEISAQLSDEAGNQSSQNITFSVDTQAPGISINPLGENNDNTPQISGISDEVQGSEISVTITDVNGDSQTQAAIVNEDGSWTVTAAELVDGDFTVTASATDAAGNQTQVSATGTIDTLAPTIEINPIGQVINTQPTITGSSNVAPGSDISITVTDSAGVIQTEIVQVQNDGSWSVEPDNALAEGDFEVNASVRDSAGNEGTDSESGNLNSSGVELNINALDSTNDTTPTISGSTSAAQSSDVVVIVVDSGNTSQTITAQVDENGNWSVDVLDELAEGEYEVTAQIESNGVISEATETGQIDTTAPEFSINALADTNDTTPTIEGNSNLNAGDTVNLTVVDSEGGTQQVEITIGQEGHWQVAIPTELPDGEFTVTGSVTDAAGNTATASQAGLIDTVAPELSIDSIGQTNDATPVISGDSNLAAGSIVNVSITDAQGGNQALTAEVGDNGQWQVEVVEDIAQGDFTVTGQVSDSVGNQTTASQSGTFSLTELPEVAINPLTITNDETPLVDGTSTAGTGAIINLVVTDNAGSQQLLTSEVDEDGNWSVEADQALAEGPYSVNASVTDSAGNTGTAQAQGEIDLTAPELSVTELGTINNNQPTVSGTSNATVGSEIQISVIDSEGQTQSIDALVTGDGSWSAQLPSAVADGEVEISAQLSDEAGNQSSQNITFSVDTQAPGISINPLGENNDNTPQISGISDEVQGSEISVTITDVNGDSQTQAAIVNEDGSWTVTAAELVDGDFTVTASATDAAGNQTQVSATGTIDTLAPTIEINPIGQVINTQPTITGSSNVAPGSDISITVTDSAGVIQTEIVQVQNDGSWSVEPDNALAEGDFEVNASVRDSAGNEGTDSESGNLNSSGVELNINALDSTNDTTPTISGSTSAAQSSDVVVIVVDSGNTSQTITAQVDENGNWSVDVLDELAEGEYEVTAQIESNGVISEATETGQIDTTAPEFSINALADTNDTTPTIEGNSNLNAGDTVNLTVVDSEGGTQQVEITIGQEGHWQVAIPTELPDGEFTVTGSVTDAAGNTATASQAGLIDTVAPELSIDSIGQTNDATPVISGDSNLAAGSIVNVSITDAQGGNQALTAEVGDNGQWQVESGDLVDGRFSVVVTAEDVAGNQSSAEQSGILDTQAYSLTINDSAFTHDTTPVISGQSDAIAGTPVQIEVVDSHGVTQNMVAQVADNGSWIAVISNELSEGEFTITANIIDEAGNESTANSVSFLDSVKPTLTIDVPAISNDTTPLISGTSDEPVGSQVKLMITDSAGTEQVLVANISEDGSWQVELENVLPEGEYQIHASIEDQAGNLTTAQAQGEIDTSAPIITIDALNDTNDVTPVISGTSNLINSSLSIRVTDATGNISNFDVNTDDQGSWEQESPVALSDGQFNVLVQGVDSAGNEVVENAVGNIDTQAPSLSIDTLGILNDTTPIISGSSDLPANSVVTLVITDLNGESQTLQASVDENGDWQIETEAALSDGQFEVLVRAADTAGNLTSVGAEGEIDSALPTIDITSSLIVNDNMPLIFGNSNAGENQTVTLILTDADGNTFTQTTHIDSHGKWQLELEQPIAEGSFDIEVTTENLAGSQANTSAAGVLDTTAPELTVTLNELSNDPTPLISGTSSLAGSEVTINIIDEAGNEQQLITQVDDDGNWQVESSVLSDGEFNVSASITDSAGNSTQVVDSATIDTLAYQLSLTPLGVVNDTTPIISGESNAPVNTLIEITVIDSSGQAQNFTAQTDSNGNWLADVPNEMAEGAFTVEVSVTDSAGNQTRAEQTANLDSTAPSISIQAIGEINDSTPLIEGTSSVANGAVTVVINSVDGTTQTFNVTTSDDGSWDVQIGSALGEGDFEVSASITNNGQTSQTSINATIDTTPPSIEISEFSDTKDTTPVIQGITNELPGTQVEITVIDGLGGSQNFIATVGDSGQWLASVPNELAEGDFSVTARITDAAGNISTANATGTLDLTAPEVSLNNVGITNDSTPVISGSSNLAFGGFINLVITDALNNEYSMQTSVDSNGGWSATITDILAEGQFDISVTATDAAGNQTTIDGIGELDISGPEIEIDELNLINDTTPLISGQSDLAVGETIYIQVVDADNVSYSLDTQVDSNGNWSVATNDALAEGEFSITASATDAAGNEGSATTTAELDVTPPTLTIDSVNTTSDVTPEISGVSNAKLGSQVNITVEDSDGNVQQLTANVLSDGRWSTETQNSLVDGDFSIIASVSDDVGNQATASSSSNIDTQAPSLVINDIGVTNDATPLLSGSSDEPAGTVINLTINPNSDDEQVLQTTVNADGSWQVLVNDELTEGNFVVNASVTDVAGNKTSIFANGEVDITPPEIRIDEVGITNDTTPIISGISSAGMGQIVSVNVVSNGITQTLTAEIKADSTWSIEVPSALAEGEFSVSAVVADQAGNAISDNMTAEIDTTAPSLIIESTGAEGDNTPTISGTSNAVENTVVNLDIIDAEGNKQTLEAVVDATGNWQVEAETELVDGEFSVNASISDLAGNTESANAVGNIDTTPPLLTLDLDANLDTINSILTNLLSGKTEPGVDVTIRVGNYGGELVEIGVATADANGDFTLDIDADLLTGEGISEGTLVIEASVADAAGNENVVDIDAVLDITPPNLTLDPLDDVINSVLTQTLTGSTVAGASIIIKAGVVGNELVEIGVATADANGDFTLDIDADLLTGEGISEGTLVIEASVADAAGNENVVDIDAVLDITPPNLTLDPLDDVINSVLTQTLTGSTVAGASITIKAGVVGNELVEIGVATADANGDFTLDIDADLLTGEGISEGTLVIEASVADAAGNENVVDIDAVLDITPPNLTLDPLDDVINSVLTQTLTGSTVAGASITIKAGVVGNELVEIGVATADANGDFTLDIDADLLTGEGISEGTLVIEASVADAAGNENVVDIDAVLDITPPNLTLDPLDDVINSVLTQTLTGSTVAGASIIIKAGVVGNELVEIGVATADANGDFTLDIDADLLTGEGISEGTLVIEASVADAAGNENVVDIDAVLDITPPNLTLDPLDDVINSVLTQTLTGSTVAGASITIKAGVVGNELVEIGVATADANGDFTLDIDADLLTGEGISEGTLVIEASVADAAGNENVVDIDAVLDITPPNLTLDPLDDVINSVLTQTLTGSTVAGASITIKAGVVGNELVEIGVATADANGDFTLDIDADLLTGEGISEGTLVIEASVADAAGNENVVDIDAVLDITPPNLTLDPLDDVINSVLTQTLTGSTVAGASITIKAGVVGNELVEIGVATADANGDFTLDIDADLLTGEGISEGTLVIEASVADAAGNENVVDIDAVLDITPPNLTLDPLDDVINSVLTQTLTGSTVAGASITIKAGVVGNELVEIGVATADANGDFTLDIDADLLTGEGISEGTLVIEASVADAAGNENVVDIDAVLDITPPNLTLDPLDDVINSVLTQTLTGSTVAGASITIKAGVVGNELVEIGVATADANGDFTLDIDADLLTGEGISEGTLVIEASVADAAGNENVVDIDAVLDITPPNLTLEPLDDVINSVLTQTLTGSTVAGASITIKAGVVGNELVEIGVATADANGDFTLDIDADLLTGEGISEGTLVIEASVADAAGNENVVDIDAVLDITPPNLTLEPLDDVINSVLTQTLTGSTVAGASITIKAGVVGNELVEIGVATADANGDFTLDIDADLLTGEGISEGTLVIEASVADAAGNENVVDIDAVLDITPPNLTLDPLDDVINSVLTQTLTGSTVAGASITIKAGVVGNELVEIGVATADANGDFTLDIDADLLTGEGISEGTLVIEASVADAAGNENVVDIDAVLDITPPNLTLEPLDDVINSVLTQTLTGSTVAGASITIKAGVVGNELVEIGVATADANGDFTLDIDADLLTGEGISEGTLVIEASVADAAGNENVVDIDAVLDITPPNLTLEPLDDVINSVLTQTLTGSTVAGASITIKAGVVGNELVEIGVATADANGDFTLDIDADLLTGEGISEGTLVIEASVADAAGNENVVDIDAVLDITPPNLTLEPLASVISSTLSPALTGVTEAGATVNVAVKAGGVTETTLTTTADGSGNFSLALNPIVLSGIDDGALTLEASVSDANGNINTTSVGANLDITAPSLSLNPLASVISSTLSPALTGVTEAGATVNVAVKAGGVTETTLTTTADGSGNFSLTLNPTVLSGIDDGALTLEASVSDANGNINTTSVGANLDITAPILNVDGLLDGSLTGVISTVLSPALSGSTEANANITLSVNVLGALSEVTTLQADANGDFSIDLTAGLFENITDLEDGDISLQLAVEDEAENKTTLDIGADLNIIPPTLEVTSIDVIDLVALKSTTISGTSDAEEGTELTVSVELLSALTVELGTALVQSDGSWTITELSLLDIANITISMEDGDGNLATLTVDADDVGTAGRPMLATRGFVDDDLLSNDESIEINYADDAGQISGDEVTSLTLNDLLADNADDILGSDSVSLSGQQDVSLGSAPSESGSPSSSADEEIMRSMSDSKLDI</sequence>
<feature type="domain" description="Bacterial Ig-like" evidence="2">
    <location>
        <begin position="1609"/>
        <end position="1687"/>
    </location>
</feature>
<feature type="domain" description="Bacterial Ig-like" evidence="2">
    <location>
        <begin position="1052"/>
        <end position="1123"/>
    </location>
</feature>
<feature type="domain" description="Bacterial Ig-like" evidence="2">
    <location>
        <begin position="309"/>
        <end position="387"/>
    </location>
</feature>
<feature type="compositionally biased region" description="Low complexity" evidence="1">
    <location>
        <begin position="5413"/>
        <end position="5427"/>
    </location>
</feature>
<dbReference type="RefSeq" id="WP_268074858.1">
    <property type="nucleotide sequence ID" value="NZ_CP109965.1"/>
</dbReference>
<feature type="domain" description="Bacterial Ig-like" evidence="2">
    <location>
        <begin position="1421"/>
        <end position="1501"/>
    </location>
</feature>
<accession>A0ABY7AMR0</accession>
<evidence type="ECO:0000259" key="2">
    <source>
        <dbReference type="Pfam" id="PF19077"/>
    </source>
</evidence>
<dbReference type="Proteomes" id="UP001163726">
    <property type="component" value="Chromosome"/>
</dbReference>
<feature type="domain" description="Bacterial Ig-like" evidence="2">
    <location>
        <begin position="1792"/>
        <end position="1863"/>
    </location>
</feature>
<evidence type="ECO:0000313" key="4">
    <source>
        <dbReference type="Proteomes" id="UP001163726"/>
    </source>
</evidence>
<feature type="compositionally biased region" description="Low complexity" evidence="1">
    <location>
        <begin position="284"/>
        <end position="298"/>
    </location>
</feature>
<feature type="domain" description="Bacterial Ig-like" evidence="2">
    <location>
        <begin position="1885"/>
        <end position="1965"/>
    </location>
</feature>
<feature type="region of interest" description="Disordered" evidence="1">
    <location>
        <begin position="5402"/>
        <end position="5443"/>
    </location>
</feature>
<feature type="domain" description="Bacterial Ig-like" evidence="2">
    <location>
        <begin position="2900"/>
        <end position="2974"/>
    </location>
</feature>
<feature type="domain" description="Bacterial Ig-like" evidence="2">
    <location>
        <begin position="2531"/>
        <end position="2612"/>
    </location>
</feature>
<dbReference type="InterPro" id="IPR013783">
    <property type="entry name" value="Ig-like_fold"/>
</dbReference>
<feature type="compositionally biased region" description="Basic and acidic residues" evidence="1">
    <location>
        <begin position="5431"/>
        <end position="5443"/>
    </location>
</feature>
<dbReference type="NCBIfam" id="NF033510">
    <property type="entry name" value="Ca_tandemer"/>
    <property type="match status" value="48"/>
</dbReference>
<evidence type="ECO:0000313" key="3">
    <source>
        <dbReference type="EMBL" id="WAJ70508.1"/>
    </source>
</evidence>
<feature type="domain" description="Bacterial Ig-like" evidence="2">
    <location>
        <begin position="2718"/>
        <end position="2796"/>
    </location>
</feature>
<feature type="compositionally biased region" description="Polar residues" evidence="1">
    <location>
        <begin position="5402"/>
        <end position="5412"/>
    </location>
</feature>
<feature type="domain" description="Bacterial Ig-like" evidence="2">
    <location>
        <begin position="2809"/>
        <end position="2886"/>
    </location>
</feature>
<feature type="domain" description="Bacterial Ig-like" evidence="2">
    <location>
        <begin position="1235"/>
        <end position="1315"/>
    </location>
</feature>
<feature type="domain" description="Bacterial Ig-like" evidence="2">
    <location>
        <begin position="678"/>
        <end position="759"/>
    </location>
</feature>
<feature type="domain" description="Bacterial Ig-like" evidence="2">
    <location>
        <begin position="3368"/>
        <end position="3446"/>
    </location>
</feature>
<dbReference type="Gene3D" id="2.60.40.10">
    <property type="entry name" value="Immunoglobulins"/>
    <property type="match status" value="53"/>
</dbReference>
<feature type="domain" description="Bacterial Ig-like" evidence="2">
    <location>
        <begin position="586"/>
        <end position="665"/>
    </location>
</feature>
<evidence type="ECO:0000256" key="1">
    <source>
        <dbReference type="SAM" id="MobiDB-lite"/>
    </source>
</evidence>